<evidence type="ECO:0000313" key="3">
    <source>
        <dbReference type="Proteomes" id="UP001501337"/>
    </source>
</evidence>
<accession>A0ABP7Q733</accession>
<proteinExistence type="predicted"/>
<evidence type="ECO:0000313" key="2">
    <source>
        <dbReference type="EMBL" id="GAA3976168.1"/>
    </source>
</evidence>
<dbReference type="EMBL" id="BAABBO010000019">
    <property type="protein sequence ID" value="GAA3976168.1"/>
    <property type="molecule type" value="Genomic_DNA"/>
</dbReference>
<evidence type="ECO:0000256" key="1">
    <source>
        <dbReference type="SAM" id="SignalP"/>
    </source>
</evidence>
<sequence>MVLYFRLFAILLCLNLVAQSGQVKAEGFGSQYHPSQYRPHHAFQPQHQRLNSHRGFTIELSELGDLMGFSDVRPRLSSRQGGHTDSEDDRIGYLADRLLPEWMGEAIEESAEVIFSANDEKRGFRPRCKYDSAPAFLQDALQQAHYQVNLYGNTSTFVVGWLF</sequence>
<feature type="chain" id="PRO_5047005081" evidence="1">
    <location>
        <begin position="26"/>
        <end position="163"/>
    </location>
</feature>
<reference evidence="3" key="1">
    <citation type="journal article" date="2019" name="Int. J. Syst. Evol. Microbiol.">
        <title>The Global Catalogue of Microorganisms (GCM) 10K type strain sequencing project: providing services to taxonomists for standard genome sequencing and annotation.</title>
        <authorList>
            <consortium name="The Broad Institute Genomics Platform"/>
            <consortium name="The Broad Institute Genome Sequencing Center for Infectious Disease"/>
            <person name="Wu L."/>
            <person name="Ma J."/>
        </authorList>
    </citation>
    <scope>NUCLEOTIDE SEQUENCE [LARGE SCALE GENOMIC DNA]</scope>
    <source>
        <strain evidence="3">JCM 17555</strain>
    </source>
</reference>
<protein>
    <submittedName>
        <fullName evidence="2">Uncharacterized protein</fullName>
    </submittedName>
</protein>
<dbReference type="Proteomes" id="UP001501337">
    <property type="component" value="Unassembled WGS sequence"/>
</dbReference>
<name>A0ABP7Q733_9GAMM</name>
<comment type="caution">
    <text evidence="2">The sequence shown here is derived from an EMBL/GenBank/DDBJ whole genome shotgun (WGS) entry which is preliminary data.</text>
</comment>
<keyword evidence="3" id="KW-1185">Reference proteome</keyword>
<gene>
    <name evidence="2" type="ORF">GCM10022278_36280</name>
</gene>
<feature type="signal peptide" evidence="1">
    <location>
        <begin position="1"/>
        <end position="25"/>
    </location>
</feature>
<keyword evidence="1" id="KW-0732">Signal</keyword>
<dbReference type="RefSeq" id="WP_344809071.1">
    <property type="nucleotide sequence ID" value="NZ_BAABBO010000019.1"/>
</dbReference>
<organism evidence="2 3">
    <name type="scientific">Allohahella marinimesophila</name>
    <dbReference type="NCBI Taxonomy" id="1054972"/>
    <lineage>
        <taxon>Bacteria</taxon>
        <taxon>Pseudomonadati</taxon>
        <taxon>Pseudomonadota</taxon>
        <taxon>Gammaproteobacteria</taxon>
        <taxon>Oceanospirillales</taxon>
        <taxon>Hahellaceae</taxon>
        <taxon>Allohahella</taxon>
    </lineage>
</organism>